<reference evidence="1" key="2">
    <citation type="submission" date="2021-03" db="UniProtKB">
        <authorList>
            <consortium name="EnsemblPlants"/>
        </authorList>
    </citation>
    <scope>IDENTIFICATION</scope>
</reference>
<dbReference type="PANTHER" id="PTHR36482">
    <property type="entry name" value="OSJNBA0024J22.15 PROTEIN"/>
    <property type="match status" value="1"/>
</dbReference>
<dbReference type="AlphaFoldDB" id="A0A803L3Z2"/>
<dbReference type="Proteomes" id="UP000596660">
    <property type="component" value="Unplaced"/>
</dbReference>
<gene>
    <name evidence="1" type="primary">LOC110701014</name>
</gene>
<dbReference type="GeneID" id="110701014"/>
<dbReference type="RefSeq" id="XP_021734283.1">
    <property type="nucleotide sequence ID" value="XM_021878591.1"/>
</dbReference>
<keyword evidence="2" id="KW-1185">Reference proteome</keyword>
<dbReference type="KEGG" id="cqi:110701014"/>
<dbReference type="Gramene" id="AUR62006581-RA">
    <property type="protein sequence ID" value="AUR62006581-RA:cds"/>
    <property type="gene ID" value="AUR62006581"/>
</dbReference>
<organism evidence="1 2">
    <name type="scientific">Chenopodium quinoa</name>
    <name type="common">Quinoa</name>
    <dbReference type="NCBI Taxonomy" id="63459"/>
    <lineage>
        <taxon>Eukaryota</taxon>
        <taxon>Viridiplantae</taxon>
        <taxon>Streptophyta</taxon>
        <taxon>Embryophyta</taxon>
        <taxon>Tracheophyta</taxon>
        <taxon>Spermatophyta</taxon>
        <taxon>Magnoliopsida</taxon>
        <taxon>eudicotyledons</taxon>
        <taxon>Gunneridae</taxon>
        <taxon>Pentapetalae</taxon>
        <taxon>Caryophyllales</taxon>
        <taxon>Chenopodiaceae</taxon>
        <taxon>Chenopodioideae</taxon>
        <taxon>Atripliceae</taxon>
        <taxon>Chenopodium</taxon>
    </lineage>
</organism>
<sequence length="211" mass="22548">MTSVQQVDQGLTQLTVKEKATISEAIKEAQTLLENNNNDADEIQLATVAGVIKNSQNRPLVLNKTLNGFGVFVVAPPTNVGSGGFIHRAPTLPHIPGGGGPGPVIIGCKAALIYGTFDRALPQLGYLLAWFKAQSSDEHKVYVESGNLSKLMEMEWSDIEQKLDASSNESRFVDSETGAIAAAEINLLGDNLALLGASFDQVFFDENTSQS</sequence>
<reference evidence="1" key="1">
    <citation type="journal article" date="2017" name="Nature">
        <title>The genome of Chenopodium quinoa.</title>
        <authorList>
            <person name="Jarvis D.E."/>
            <person name="Ho Y.S."/>
            <person name="Lightfoot D.J."/>
            <person name="Schmoeckel S.M."/>
            <person name="Li B."/>
            <person name="Borm T.J.A."/>
            <person name="Ohyanagi H."/>
            <person name="Mineta K."/>
            <person name="Michell C.T."/>
            <person name="Saber N."/>
            <person name="Kharbatia N.M."/>
            <person name="Rupper R.R."/>
            <person name="Sharp A.R."/>
            <person name="Dally N."/>
            <person name="Boughton B.A."/>
            <person name="Woo Y.H."/>
            <person name="Gao G."/>
            <person name="Schijlen E.G.W.M."/>
            <person name="Guo X."/>
            <person name="Momin A.A."/>
            <person name="Negrao S."/>
            <person name="Al-Babili S."/>
            <person name="Gehring C."/>
            <person name="Roessner U."/>
            <person name="Jung C."/>
            <person name="Murphy K."/>
            <person name="Arold S.T."/>
            <person name="Gojobori T."/>
            <person name="van der Linden C.G."/>
            <person name="van Loo E.N."/>
            <person name="Jellen E.N."/>
            <person name="Maughan P.J."/>
            <person name="Tester M."/>
        </authorList>
    </citation>
    <scope>NUCLEOTIDE SEQUENCE [LARGE SCALE GENOMIC DNA]</scope>
    <source>
        <strain evidence="1">cv. PI 614886</strain>
    </source>
</reference>
<evidence type="ECO:0000313" key="1">
    <source>
        <dbReference type="EnsemblPlants" id="AUR62006581-RA:cds"/>
    </source>
</evidence>
<proteinExistence type="predicted"/>
<dbReference type="PANTHER" id="PTHR36482:SF6">
    <property type="entry name" value="JASMONATE-INDUCED PROTEIN HOMOLOG"/>
    <property type="match status" value="1"/>
</dbReference>
<protein>
    <submittedName>
        <fullName evidence="1">Uncharacterized protein</fullName>
    </submittedName>
</protein>
<dbReference type="OMA" id="EMEWSDI"/>
<accession>A0A803L3Z2</accession>
<dbReference type="OrthoDB" id="1803259at2759"/>
<dbReference type="EnsemblPlants" id="AUR62006581-RA">
    <property type="protein sequence ID" value="AUR62006581-RA:cds"/>
    <property type="gene ID" value="AUR62006581"/>
</dbReference>
<evidence type="ECO:0000313" key="2">
    <source>
        <dbReference type="Proteomes" id="UP000596660"/>
    </source>
</evidence>
<dbReference type="InterPro" id="IPR053085">
    <property type="entry name" value="Jasmonate-induced_protein"/>
</dbReference>
<name>A0A803L3Z2_CHEQI</name>